<reference evidence="1" key="1">
    <citation type="submission" date="2020-05" db="EMBL/GenBank/DDBJ databases">
        <authorList>
            <person name="Chiriac C."/>
            <person name="Salcher M."/>
            <person name="Ghai R."/>
            <person name="Kavagutti S V."/>
        </authorList>
    </citation>
    <scope>NUCLEOTIDE SEQUENCE</scope>
</reference>
<organism evidence="1">
    <name type="scientific">freshwater metagenome</name>
    <dbReference type="NCBI Taxonomy" id="449393"/>
    <lineage>
        <taxon>unclassified sequences</taxon>
        <taxon>metagenomes</taxon>
        <taxon>ecological metagenomes</taxon>
    </lineage>
</organism>
<name>A0A6J7JXK9_9ZZZZ</name>
<dbReference type="EMBL" id="CAFBNL010000015">
    <property type="protein sequence ID" value="CAB4946792.1"/>
    <property type="molecule type" value="Genomic_DNA"/>
</dbReference>
<proteinExistence type="predicted"/>
<sequence length="449" mass="46771">MNTKMMRLRSVIVGTALLAGVIAPIATAAPASATSSLVSIGDASAVEGNLGQGRVISFPIALDAPTTVDVHVDWKIQLVGTATAADVKYVVNGFKTATIRAGKVQAFANAVIYSDTVVESDETFEIHILGATGADVDDHMAVGTVIDDDSESTSTSILGAGGGSVHEGNLGTRQGKIWVTLSAPSLTPVSVVATLTDTGAGTFYKAFTKTLMFRPGQYKKPIVLTIYPNAATTGDRIVTLMLSGATNGANIMTPAVATTIVDDDDASAARIYSISDSRLTPEQVLRAQALIDVSTTATAQYAGLVGWSALNAALLQRGYTSIGDGGTGFEHYTNSVFLNDGIELNASKVESIVLQRQSNGLWVLGAAMYILNNGKTMADVPEIAGTFTTWHDHQNLCWNGSVVVGFLVNGTCTAGVFRATPPMLHVWMTLQACGPFIGTEGFGGGTCTH</sequence>
<accession>A0A6J7JXK9</accession>
<protein>
    <submittedName>
        <fullName evidence="1">Unannotated protein</fullName>
    </submittedName>
</protein>
<gene>
    <name evidence="1" type="ORF">UFOPK3789_00427</name>
</gene>
<dbReference type="AlphaFoldDB" id="A0A6J7JXK9"/>
<evidence type="ECO:0000313" key="1">
    <source>
        <dbReference type="EMBL" id="CAB4946792.1"/>
    </source>
</evidence>
<dbReference type="SUPFAM" id="SSF141072">
    <property type="entry name" value="CalX-like"/>
    <property type="match status" value="2"/>
</dbReference>
<dbReference type="InterPro" id="IPR038081">
    <property type="entry name" value="CalX-like_sf"/>
</dbReference>
<dbReference type="Gene3D" id="2.60.40.2030">
    <property type="match status" value="2"/>
</dbReference>